<dbReference type="EMBL" id="JBEZAE010000005">
    <property type="protein sequence ID" value="MEU7070637.1"/>
    <property type="molecule type" value="Genomic_DNA"/>
</dbReference>
<evidence type="ECO:0000313" key="1">
    <source>
        <dbReference type="EMBL" id="MEU7070637.1"/>
    </source>
</evidence>
<organism evidence="1 2">
    <name type="scientific">Streptomyces narbonensis</name>
    <dbReference type="NCBI Taxonomy" id="67333"/>
    <lineage>
        <taxon>Bacteria</taxon>
        <taxon>Bacillati</taxon>
        <taxon>Actinomycetota</taxon>
        <taxon>Actinomycetes</taxon>
        <taxon>Kitasatosporales</taxon>
        <taxon>Streptomycetaceae</taxon>
        <taxon>Streptomyces</taxon>
    </lineage>
</organism>
<name>A0ABV3C799_9ACTN</name>
<dbReference type="Proteomes" id="UP001551329">
    <property type="component" value="Unassembled WGS sequence"/>
</dbReference>
<reference evidence="1 2" key="1">
    <citation type="submission" date="2024-06" db="EMBL/GenBank/DDBJ databases">
        <title>The Natural Products Discovery Center: Release of the First 8490 Sequenced Strains for Exploring Actinobacteria Biosynthetic Diversity.</title>
        <authorList>
            <person name="Kalkreuter E."/>
            <person name="Kautsar S.A."/>
            <person name="Yang D."/>
            <person name="Bader C.D."/>
            <person name="Teijaro C.N."/>
            <person name="Fluegel L."/>
            <person name="Davis C.M."/>
            <person name="Simpson J.R."/>
            <person name="Lauterbach L."/>
            <person name="Steele A.D."/>
            <person name="Gui C."/>
            <person name="Meng S."/>
            <person name="Li G."/>
            <person name="Viehrig K."/>
            <person name="Ye F."/>
            <person name="Su P."/>
            <person name="Kiefer A.F."/>
            <person name="Nichols A."/>
            <person name="Cepeda A.J."/>
            <person name="Yan W."/>
            <person name="Fan B."/>
            <person name="Jiang Y."/>
            <person name="Adhikari A."/>
            <person name="Zheng C.-J."/>
            <person name="Schuster L."/>
            <person name="Cowan T.M."/>
            <person name="Smanski M.J."/>
            <person name="Chevrette M.G."/>
            <person name="De Carvalho L.P.S."/>
            <person name="Shen B."/>
        </authorList>
    </citation>
    <scope>NUCLEOTIDE SEQUENCE [LARGE SCALE GENOMIC DNA]</scope>
    <source>
        <strain evidence="1 2">NPDC045974</strain>
    </source>
</reference>
<sequence length="146" mass="15346">MPPKLSSTLAALGADSDPDLLEEAVRVLGGSWAELARVRRAAEATTDVSEMSESDLRACLATALSGTSAPVIAVWPTDRAAAGITTESLITAIDDLWYPAMDDLVVIAGTGDHTTVLVLDHEERMTVTRLPGQGACSRATRTLEPT</sequence>
<gene>
    <name evidence="1" type="ORF">AB0A88_10885</name>
</gene>
<accession>A0ABV3C799</accession>
<evidence type="ECO:0000313" key="2">
    <source>
        <dbReference type="Proteomes" id="UP001551329"/>
    </source>
</evidence>
<comment type="caution">
    <text evidence="1">The sequence shown here is derived from an EMBL/GenBank/DDBJ whole genome shotgun (WGS) entry which is preliminary data.</text>
</comment>
<protein>
    <submittedName>
        <fullName evidence="1">Uncharacterized protein</fullName>
    </submittedName>
</protein>
<keyword evidence="2" id="KW-1185">Reference proteome</keyword>
<dbReference type="RefSeq" id="WP_358471879.1">
    <property type="nucleotide sequence ID" value="NZ_JBEZAE010000005.1"/>
</dbReference>
<proteinExistence type="predicted"/>